<evidence type="ECO:0000256" key="11">
    <source>
        <dbReference type="ARBA" id="ARBA00023157"/>
    </source>
</evidence>
<dbReference type="GO" id="GO:0005576">
    <property type="term" value="C:extracellular region"/>
    <property type="evidence" value="ECO:0007669"/>
    <property type="project" value="UniProtKB-SubCell"/>
</dbReference>
<dbReference type="PROSITE" id="PS52012">
    <property type="entry name" value="CFEM"/>
    <property type="match status" value="1"/>
</dbReference>
<feature type="region of interest" description="Disordered" evidence="15">
    <location>
        <begin position="385"/>
        <end position="431"/>
    </location>
</feature>
<dbReference type="AlphaFoldDB" id="A0AAN6PI22"/>
<dbReference type="InterPro" id="IPR052337">
    <property type="entry name" value="SAT4-like"/>
</dbReference>
<evidence type="ECO:0000313" key="20">
    <source>
        <dbReference type="Proteomes" id="UP001303115"/>
    </source>
</evidence>
<evidence type="ECO:0000256" key="16">
    <source>
        <dbReference type="SAM" id="Phobius"/>
    </source>
</evidence>
<feature type="transmembrane region" description="Helical" evidence="16">
    <location>
        <begin position="214"/>
        <end position="235"/>
    </location>
</feature>
<comment type="subcellular location">
    <subcellularLocation>
        <location evidence="2">Membrane</location>
        <topology evidence="2">Lipid-anchor</topology>
        <topology evidence="2">GPI-anchor</topology>
    </subcellularLocation>
    <subcellularLocation>
        <location evidence="1">Membrane</location>
        <topology evidence="1">Multi-pass membrane protein</topology>
    </subcellularLocation>
    <subcellularLocation>
        <location evidence="3">Secreted</location>
    </subcellularLocation>
</comment>
<keyword evidence="20" id="KW-1185">Reference proteome</keyword>
<feature type="transmembrane region" description="Helical" evidence="16">
    <location>
        <begin position="295"/>
        <end position="315"/>
    </location>
</feature>
<keyword evidence="9 16" id="KW-1133">Transmembrane helix</keyword>
<feature type="transmembrane region" description="Helical" evidence="16">
    <location>
        <begin position="135"/>
        <end position="156"/>
    </location>
</feature>
<evidence type="ECO:0000256" key="7">
    <source>
        <dbReference type="ARBA" id="ARBA00022692"/>
    </source>
</evidence>
<organism evidence="19 20">
    <name type="scientific">Parachaetomium inaequale</name>
    <dbReference type="NCBI Taxonomy" id="2588326"/>
    <lineage>
        <taxon>Eukaryota</taxon>
        <taxon>Fungi</taxon>
        <taxon>Dikarya</taxon>
        <taxon>Ascomycota</taxon>
        <taxon>Pezizomycotina</taxon>
        <taxon>Sordariomycetes</taxon>
        <taxon>Sordariomycetidae</taxon>
        <taxon>Sordariales</taxon>
        <taxon>Chaetomiaceae</taxon>
        <taxon>Parachaetomium</taxon>
    </lineage>
</organism>
<feature type="disulfide bond" evidence="14">
    <location>
        <begin position="58"/>
        <end position="91"/>
    </location>
</feature>
<proteinExistence type="inferred from homology"/>
<gene>
    <name evidence="19" type="ORF">C8A01DRAFT_36672</name>
</gene>
<feature type="signal peptide" evidence="17">
    <location>
        <begin position="1"/>
        <end position="21"/>
    </location>
</feature>
<keyword evidence="10 16" id="KW-0472">Membrane</keyword>
<evidence type="ECO:0000256" key="12">
    <source>
        <dbReference type="ARBA" id="ARBA00023288"/>
    </source>
</evidence>
<evidence type="ECO:0000256" key="8">
    <source>
        <dbReference type="ARBA" id="ARBA00022729"/>
    </source>
</evidence>
<comment type="similarity">
    <text evidence="4">Belongs to the RBT5 family.</text>
</comment>
<comment type="similarity">
    <text evidence="13">Belongs to the SAT4 family.</text>
</comment>
<evidence type="ECO:0000256" key="1">
    <source>
        <dbReference type="ARBA" id="ARBA00004141"/>
    </source>
</evidence>
<evidence type="ECO:0000313" key="19">
    <source>
        <dbReference type="EMBL" id="KAK4039374.1"/>
    </source>
</evidence>
<evidence type="ECO:0000256" key="17">
    <source>
        <dbReference type="SAM" id="SignalP"/>
    </source>
</evidence>
<feature type="domain" description="CFEM" evidence="18">
    <location>
        <begin position="2"/>
        <end position="118"/>
    </location>
</feature>
<dbReference type="PANTHER" id="PTHR33048:SF143">
    <property type="entry name" value="EXTRACELLULAR MEMBRANE PROTEIN CFEM DOMAIN-CONTAINING PROTEIN-RELATED"/>
    <property type="match status" value="1"/>
</dbReference>
<dbReference type="InterPro" id="IPR008427">
    <property type="entry name" value="Extracellular_membr_CFEM_dom"/>
</dbReference>
<feature type="chain" id="PRO_5042950438" description="CFEM domain-containing protein" evidence="17">
    <location>
        <begin position="22"/>
        <end position="477"/>
    </location>
</feature>
<evidence type="ECO:0000259" key="18">
    <source>
        <dbReference type="PROSITE" id="PS52012"/>
    </source>
</evidence>
<feature type="transmembrane region" description="Helical" evidence="16">
    <location>
        <begin position="176"/>
        <end position="202"/>
    </location>
</feature>
<feature type="transmembrane region" description="Helical" evidence="16">
    <location>
        <begin position="104"/>
        <end position="123"/>
    </location>
</feature>
<keyword evidence="12" id="KW-0449">Lipoprotein</keyword>
<keyword evidence="8 17" id="KW-0732">Signal</keyword>
<evidence type="ECO:0000256" key="2">
    <source>
        <dbReference type="ARBA" id="ARBA00004589"/>
    </source>
</evidence>
<accession>A0AAN6PI22</accession>
<name>A0AAN6PI22_9PEZI</name>
<evidence type="ECO:0000256" key="5">
    <source>
        <dbReference type="ARBA" id="ARBA00022525"/>
    </source>
</evidence>
<dbReference type="InterPro" id="IPR049326">
    <property type="entry name" value="Rhodopsin_dom_fungi"/>
</dbReference>
<keyword evidence="6" id="KW-0325">Glycoprotein</keyword>
<feature type="compositionally biased region" description="Polar residues" evidence="15">
    <location>
        <begin position="410"/>
        <end position="431"/>
    </location>
</feature>
<comment type="caution">
    <text evidence="14">Lacks conserved residue(s) required for the propagation of feature annotation.</text>
</comment>
<dbReference type="PANTHER" id="PTHR33048">
    <property type="entry name" value="PTH11-LIKE INTEGRAL MEMBRANE PROTEIN (AFU_ORTHOLOGUE AFUA_5G11245)"/>
    <property type="match status" value="1"/>
</dbReference>
<feature type="transmembrane region" description="Helical" evidence="16">
    <location>
        <begin position="260"/>
        <end position="283"/>
    </location>
</feature>
<keyword evidence="5" id="KW-0964">Secreted</keyword>
<feature type="transmembrane region" description="Helical" evidence="16">
    <location>
        <begin position="335"/>
        <end position="358"/>
    </location>
</feature>
<feature type="compositionally biased region" description="Gly residues" evidence="15">
    <location>
        <begin position="385"/>
        <end position="395"/>
    </location>
</feature>
<keyword evidence="11 14" id="KW-1015">Disulfide bond</keyword>
<evidence type="ECO:0000256" key="6">
    <source>
        <dbReference type="ARBA" id="ARBA00022622"/>
    </source>
</evidence>
<dbReference type="GO" id="GO:0098552">
    <property type="term" value="C:side of membrane"/>
    <property type="evidence" value="ECO:0007669"/>
    <property type="project" value="UniProtKB-KW"/>
</dbReference>
<keyword evidence="6" id="KW-0336">GPI-anchor</keyword>
<dbReference type="Pfam" id="PF05730">
    <property type="entry name" value="CFEM"/>
    <property type="match status" value="1"/>
</dbReference>
<dbReference type="Pfam" id="PF20684">
    <property type="entry name" value="Fung_rhodopsin"/>
    <property type="match status" value="1"/>
</dbReference>
<evidence type="ECO:0000256" key="9">
    <source>
        <dbReference type="ARBA" id="ARBA00022989"/>
    </source>
</evidence>
<dbReference type="SMART" id="SM00747">
    <property type="entry name" value="CFEM"/>
    <property type="match status" value="1"/>
</dbReference>
<dbReference type="Proteomes" id="UP001303115">
    <property type="component" value="Unassembled WGS sequence"/>
</dbReference>
<comment type="caution">
    <text evidence="19">The sequence shown here is derived from an EMBL/GenBank/DDBJ whole genome shotgun (WGS) entry which is preliminary data.</text>
</comment>
<protein>
    <recommendedName>
        <fullName evidence="18">CFEM domain-containing protein</fullName>
    </recommendedName>
</protein>
<keyword evidence="7 16" id="KW-0812">Transmembrane</keyword>
<evidence type="ECO:0000256" key="14">
    <source>
        <dbReference type="PROSITE-ProRule" id="PRU01356"/>
    </source>
</evidence>
<evidence type="ECO:0000256" key="3">
    <source>
        <dbReference type="ARBA" id="ARBA00004613"/>
    </source>
</evidence>
<evidence type="ECO:0000256" key="15">
    <source>
        <dbReference type="SAM" id="MobiDB-lite"/>
    </source>
</evidence>
<sequence>MRSIFGFAAVLLAAVVPLVAAQDMTAALQALPQCAAACLIDGITHSACSTNLTAACICTNAPLQQQITLCVSANCAIKQTLVTKNVTDTACGVPVRDRGASYNATSITLIVIACTVVLVRLCFKVFVIRSLSPDDYVVFALLVITIPSVVITSIGTTPNGVGRDIWTLTPEKITDFLFYFYLMAMLYFVQVALIKIAMLFFYLRIFPAQGVRRLLWGTVIFSVLFGIFFFFLAIFQCQPISFFWTHWDGEHEGKCLNSNAIAWANAGISIALDIWMLAIPLAQLKTLNLHWKKKIGVGFMFLVGTFVTIVSIIRLQALVTFGTSANATWDNFPVSLWSTVEIAVGIMCTCMPALRLLLVRLFPALGGGSSAYGRGAYYGRSGGGGGGGGGGGPGGSSNRMGNSSKRRTLGNLTSTSRSHNDSVPPSTSISLDNVSAKQMGIVRQQTFAVQYDDDEASLVHMQGMDRGGRKDHDMETL</sequence>
<evidence type="ECO:0000256" key="4">
    <source>
        <dbReference type="ARBA" id="ARBA00010031"/>
    </source>
</evidence>
<evidence type="ECO:0000256" key="10">
    <source>
        <dbReference type="ARBA" id="ARBA00023136"/>
    </source>
</evidence>
<dbReference type="EMBL" id="MU854402">
    <property type="protein sequence ID" value="KAK4039374.1"/>
    <property type="molecule type" value="Genomic_DNA"/>
</dbReference>
<evidence type="ECO:0000256" key="13">
    <source>
        <dbReference type="ARBA" id="ARBA00038359"/>
    </source>
</evidence>
<reference evidence="20" key="1">
    <citation type="journal article" date="2023" name="Mol. Phylogenet. Evol.">
        <title>Genome-scale phylogeny and comparative genomics of the fungal order Sordariales.</title>
        <authorList>
            <person name="Hensen N."/>
            <person name="Bonometti L."/>
            <person name="Westerberg I."/>
            <person name="Brannstrom I.O."/>
            <person name="Guillou S."/>
            <person name="Cros-Aarteil S."/>
            <person name="Calhoun S."/>
            <person name="Haridas S."/>
            <person name="Kuo A."/>
            <person name="Mondo S."/>
            <person name="Pangilinan J."/>
            <person name="Riley R."/>
            <person name="LaButti K."/>
            <person name="Andreopoulos B."/>
            <person name="Lipzen A."/>
            <person name="Chen C."/>
            <person name="Yan M."/>
            <person name="Daum C."/>
            <person name="Ng V."/>
            <person name="Clum A."/>
            <person name="Steindorff A."/>
            <person name="Ohm R.A."/>
            <person name="Martin F."/>
            <person name="Silar P."/>
            <person name="Natvig D.O."/>
            <person name="Lalanne C."/>
            <person name="Gautier V."/>
            <person name="Ament-Velasquez S.L."/>
            <person name="Kruys A."/>
            <person name="Hutchinson M.I."/>
            <person name="Powell A.J."/>
            <person name="Barry K."/>
            <person name="Miller A.N."/>
            <person name="Grigoriev I.V."/>
            <person name="Debuchy R."/>
            <person name="Gladieux P."/>
            <person name="Hiltunen Thoren M."/>
            <person name="Johannesson H."/>
        </authorList>
    </citation>
    <scope>NUCLEOTIDE SEQUENCE [LARGE SCALE GENOMIC DNA]</scope>
    <source>
        <strain evidence="20">CBS 284.82</strain>
    </source>
</reference>